<accession>A0ACC2VMJ6</accession>
<dbReference type="EMBL" id="JASBWR010000064">
    <property type="protein sequence ID" value="KAJ9100293.1"/>
    <property type="molecule type" value="Genomic_DNA"/>
</dbReference>
<name>A0ACC2VMJ6_9TREE</name>
<evidence type="ECO:0000313" key="2">
    <source>
        <dbReference type="Proteomes" id="UP001241377"/>
    </source>
</evidence>
<organism evidence="1 2">
    <name type="scientific">Naganishia cerealis</name>
    <dbReference type="NCBI Taxonomy" id="610337"/>
    <lineage>
        <taxon>Eukaryota</taxon>
        <taxon>Fungi</taxon>
        <taxon>Dikarya</taxon>
        <taxon>Basidiomycota</taxon>
        <taxon>Agaricomycotina</taxon>
        <taxon>Tremellomycetes</taxon>
        <taxon>Filobasidiales</taxon>
        <taxon>Filobasidiaceae</taxon>
        <taxon>Naganishia</taxon>
    </lineage>
</organism>
<evidence type="ECO:0000313" key="1">
    <source>
        <dbReference type="EMBL" id="KAJ9100293.1"/>
    </source>
</evidence>
<keyword evidence="2" id="KW-1185">Reference proteome</keyword>
<gene>
    <name evidence="1" type="ORF">QFC19_005647</name>
</gene>
<sequence length="257" mass="29735">MAPSRSTARNQLVSITGCTPTTATSLLEKHNWKLEEAVNAYLENGLSRATPVASDPQIEHIYKTYQDPADPERIDVDGVLKYLDDLGIEPEDPKSLTLAFFLEAPSMGVFTRTKFIGNWSKISARSVAEMKQYIDNLDSTIKQCDPLQFVQLYNFTFDFSMENPGQRLLAIDTAVEYWKMLLYKRPEFEGCQLQFDQWFQFLTTHKKSITKDTWRMVYLFFKEVVASDPKNLLGYDEMASWPSVIDEYIEWLRETES</sequence>
<proteinExistence type="predicted"/>
<comment type="caution">
    <text evidence="1">The sequence shown here is derived from an EMBL/GenBank/DDBJ whole genome shotgun (WGS) entry which is preliminary data.</text>
</comment>
<dbReference type="Proteomes" id="UP001241377">
    <property type="component" value="Unassembled WGS sequence"/>
</dbReference>
<protein>
    <submittedName>
        <fullName evidence="1">Uncharacterized protein</fullName>
    </submittedName>
</protein>
<reference evidence="1" key="1">
    <citation type="submission" date="2023-04" db="EMBL/GenBank/DDBJ databases">
        <title>Draft Genome sequencing of Naganishia species isolated from polar environments using Oxford Nanopore Technology.</title>
        <authorList>
            <person name="Leo P."/>
            <person name="Venkateswaran K."/>
        </authorList>
    </citation>
    <scope>NUCLEOTIDE SEQUENCE</scope>
    <source>
        <strain evidence="1">MNA-CCFEE 5261</strain>
    </source>
</reference>